<evidence type="ECO:0000313" key="5">
    <source>
        <dbReference type="Proteomes" id="UP000288216"/>
    </source>
</evidence>
<protein>
    <recommendedName>
        <fullName evidence="3">CCHC-type domain-containing protein</fullName>
    </recommendedName>
</protein>
<dbReference type="EMBL" id="BFAA01073271">
    <property type="protein sequence ID" value="GCB84550.1"/>
    <property type="molecule type" value="Genomic_DNA"/>
</dbReference>
<organism evidence="4 5">
    <name type="scientific">Scyliorhinus torazame</name>
    <name type="common">Cloudy catshark</name>
    <name type="synonym">Catulus torazame</name>
    <dbReference type="NCBI Taxonomy" id="75743"/>
    <lineage>
        <taxon>Eukaryota</taxon>
        <taxon>Metazoa</taxon>
        <taxon>Chordata</taxon>
        <taxon>Craniata</taxon>
        <taxon>Vertebrata</taxon>
        <taxon>Chondrichthyes</taxon>
        <taxon>Elasmobranchii</taxon>
        <taxon>Galeomorphii</taxon>
        <taxon>Galeoidea</taxon>
        <taxon>Carcharhiniformes</taxon>
        <taxon>Scyliorhinidae</taxon>
        <taxon>Scyliorhinus</taxon>
    </lineage>
</organism>
<dbReference type="InterPro" id="IPR036875">
    <property type="entry name" value="Znf_CCHC_sf"/>
</dbReference>
<keyword evidence="1" id="KW-0863">Zinc-finger</keyword>
<dbReference type="SUPFAM" id="SSF57756">
    <property type="entry name" value="Retrovirus zinc finger-like domains"/>
    <property type="match status" value="1"/>
</dbReference>
<evidence type="ECO:0000259" key="3">
    <source>
        <dbReference type="PROSITE" id="PS50158"/>
    </source>
</evidence>
<comment type="caution">
    <text evidence="4">The sequence shown here is derived from an EMBL/GenBank/DDBJ whole genome shotgun (WGS) entry which is preliminary data.</text>
</comment>
<dbReference type="Pfam" id="PF00098">
    <property type="entry name" value="zf-CCHC"/>
    <property type="match status" value="1"/>
</dbReference>
<dbReference type="PROSITE" id="PS50158">
    <property type="entry name" value="ZF_CCHC"/>
    <property type="match status" value="1"/>
</dbReference>
<keyword evidence="2" id="KW-0175">Coiled coil</keyword>
<dbReference type="GO" id="GO:0003676">
    <property type="term" value="F:nucleic acid binding"/>
    <property type="evidence" value="ECO:0007669"/>
    <property type="project" value="InterPro"/>
</dbReference>
<dbReference type="AlphaFoldDB" id="A0A401QGQ7"/>
<keyword evidence="1" id="KW-0862">Zinc</keyword>
<evidence type="ECO:0000256" key="2">
    <source>
        <dbReference type="SAM" id="Coils"/>
    </source>
</evidence>
<evidence type="ECO:0000256" key="1">
    <source>
        <dbReference type="PROSITE-ProRule" id="PRU00047"/>
    </source>
</evidence>
<dbReference type="Proteomes" id="UP000288216">
    <property type="component" value="Unassembled WGS sequence"/>
</dbReference>
<keyword evidence="1" id="KW-0479">Metal-binding</keyword>
<proteinExistence type="predicted"/>
<dbReference type="Gene3D" id="4.10.60.10">
    <property type="entry name" value="Zinc finger, CCHC-type"/>
    <property type="match status" value="1"/>
</dbReference>
<accession>A0A401QGQ7</accession>
<dbReference type="GO" id="GO:0008270">
    <property type="term" value="F:zinc ion binding"/>
    <property type="evidence" value="ECO:0007669"/>
    <property type="project" value="UniProtKB-KW"/>
</dbReference>
<reference evidence="4 5" key="1">
    <citation type="journal article" date="2018" name="Nat. Ecol. Evol.">
        <title>Shark genomes provide insights into elasmobranch evolution and the origin of vertebrates.</title>
        <authorList>
            <person name="Hara Y"/>
            <person name="Yamaguchi K"/>
            <person name="Onimaru K"/>
            <person name="Kadota M"/>
            <person name="Koyanagi M"/>
            <person name="Keeley SD"/>
            <person name="Tatsumi K"/>
            <person name="Tanaka K"/>
            <person name="Motone F"/>
            <person name="Kageyama Y"/>
            <person name="Nozu R"/>
            <person name="Adachi N"/>
            <person name="Nishimura O"/>
            <person name="Nakagawa R"/>
            <person name="Tanegashima C"/>
            <person name="Kiyatake I"/>
            <person name="Matsumoto R"/>
            <person name="Murakumo K"/>
            <person name="Nishida K"/>
            <person name="Terakita A"/>
            <person name="Kuratani S"/>
            <person name="Sato K"/>
            <person name="Hyodo S Kuraku.S."/>
        </authorList>
    </citation>
    <scope>NUCLEOTIDE SEQUENCE [LARGE SCALE GENOMIC DNA]</scope>
</reference>
<dbReference type="SMART" id="SM00343">
    <property type="entry name" value="ZnF_C2HC"/>
    <property type="match status" value="1"/>
</dbReference>
<sequence length="492" mass="56423">MVTKYVKGKLPYRTALAQLIMGAEEPLDEAEQWTRDQGRRWPQRKNAKAVWLFAYQRQAQNDKRAKVRMREALEEQARKAGDREAVVSRLELALAGARGRERALEEQAGNWGAEVDRLMRQLAEGERALEEQARKTSDRKAEFNRSMQLAEGKRALEEQARKAHDAEAEVNRLMRQLEQARRGEQVLENELVAEKERCRFKMVQRQRECTEIQDQCASLQIEVEMLGQEVNKAERASQNLRGKLHKANEEIATAWARVRLLMAGSGETKELKEKVRAAERNEALRKLAAQMKRLELGGDLGKHYLEVEHFAILSGLDEEEKKTLVLYTLGPQVLKQIPVELRMAGSDFSLLRKSIAKALWAGREDPFWAQLEVKQGANEPTVLYAVKLWLHYCLTQGAEAISGAGRWLSPKLSQLQDALAVFDPAGGGNAEAKVWQAITLHFEAGWDRPQGRSRQRRRRSRRKRCYYCGDPGHLIRDCEEHRWNQPAALPWH</sequence>
<name>A0A401QGQ7_SCYTO</name>
<dbReference type="InterPro" id="IPR001878">
    <property type="entry name" value="Znf_CCHC"/>
</dbReference>
<evidence type="ECO:0000313" key="4">
    <source>
        <dbReference type="EMBL" id="GCB84550.1"/>
    </source>
</evidence>
<keyword evidence="5" id="KW-1185">Reference proteome</keyword>
<feature type="coiled-coil region" evidence="2">
    <location>
        <begin position="56"/>
        <end position="250"/>
    </location>
</feature>
<feature type="domain" description="CCHC-type" evidence="3">
    <location>
        <begin position="464"/>
        <end position="480"/>
    </location>
</feature>
<gene>
    <name evidence="4" type="ORF">scyTo_0025143</name>
</gene>